<proteinExistence type="predicted"/>
<gene>
    <name evidence="1" type="ORF">ACFQ4L_10450</name>
</gene>
<dbReference type="RefSeq" id="WP_164506552.1">
    <property type="nucleotide sequence ID" value="NZ_JBHTOF010000103.1"/>
</dbReference>
<evidence type="ECO:0008006" key="3">
    <source>
        <dbReference type="Google" id="ProtNLM"/>
    </source>
</evidence>
<keyword evidence="2" id="KW-1185">Reference proteome</keyword>
<reference evidence="2" key="1">
    <citation type="journal article" date="2019" name="Int. J. Syst. Evol. Microbiol.">
        <title>The Global Catalogue of Microorganisms (GCM) 10K type strain sequencing project: providing services to taxonomists for standard genome sequencing and annotation.</title>
        <authorList>
            <consortium name="The Broad Institute Genomics Platform"/>
            <consortium name="The Broad Institute Genome Sequencing Center for Infectious Disease"/>
            <person name="Wu L."/>
            <person name="Ma J."/>
        </authorList>
    </citation>
    <scope>NUCLEOTIDE SEQUENCE [LARGE SCALE GENOMIC DNA]</scope>
    <source>
        <strain evidence="2">CCM 8951</strain>
    </source>
</reference>
<dbReference type="EMBL" id="JBHTOF010000103">
    <property type="protein sequence ID" value="MFD1466481.1"/>
    <property type="molecule type" value="Genomic_DNA"/>
</dbReference>
<evidence type="ECO:0000313" key="1">
    <source>
        <dbReference type="EMBL" id="MFD1466481.1"/>
    </source>
</evidence>
<organism evidence="1 2">
    <name type="scientific">Lapidilactobacillus mulanensis</name>
    <dbReference type="NCBI Taxonomy" id="2485999"/>
    <lineage>
        <taxon>Bacteria</taxon>
        <taxon>Bacillati</taxon>
        <taxon>Bacillota</taxon>
        <taxon>Bacilli</taxon>
        <taxon>Lactobacillales</taxon>
        <taxon>Lactobacillaceae</taxon>
        <taxon>Lapidilactobacillus</taxon>
    </lineage>
</organism>
<protein>
    <recommendedName>
        <fullName evidence="3">Transcriptional regulator</fullName>
    </recommendedName>
</protein>
<dbReference type="Proteomes" id="UP001597244">
    <property type="component" value="Unassembled WGS sequence"/>
</dbReference>
<sequence>MKKDKPLSIAERAKVEGEAYKNADSNPIKTIKKVTLDDYKKAKQHKSGGK</sequence>
<name>A0ABW4DTG5_9LACO</name>
<accession>A0ABW4DTG5</accession>
<evidence type="ECO:0000313" key="2">
    <source>
        <dbReference type="Proteomes" id="UP001597244"/>
    </source>
</evidence>
<comment type="caution">
    <text evidence="1">The sequence shown here is derived from an EMBL/GenBank/DDBJ whole genome shotgun (WGS) entry which is preliminary data.</text>
</comment>